<dbReference type="EMBL" id="AATS01000018">
    <property type="protein sequence ID" value="EAU53735.1"/>
    <property type="molecule type" value="Genomic_DNA"/>
</dbReference>
<dbReference type="HOGENOM" id="CLU_2260372_0_0_0"/>
<reference evidence="1 2" key="1">
    <citation type="submission" date="2006-09" db="EMBL/GenBank/DDBJ databases">
        <authorList>
            <person name="Emerson D."/>
            <person name="Ferriera S."/>
            <person name="Johnson J."/>
            <person name="Kravitz S."/>
            <person name="Halpern A."/>
            <person name="Remington K."/>
            <person name="Beeson K."/>
            <person name="Tran B."/>
            <person name="Rogers Y.-H."/>
            <person name="Friedman R."/>
            <person name="Venter J.C."/>
        </authorList>
    </citation>
    <scope>NUCLEOTIDE SEQUENCE [LARGE SCALE GENOMIC DNA]</scope>
    <source>
        <strain evidence="1 2">PV-1</strain>
    </source>
</reference>
<organism evidence="1 2">
    <name type="scientific">Mariprofundus ferrooxydans PV-1</name>
    <dbReference type="NCBI Taxonomy" id="314345"/>
    <lineage>
        <taxon>Bacteria</taxon>
        <taxon>Pseudomonadati</taxon>
        <taxon>Pseudomonadota</taxon>
        <taxon>Candidatius Mariprofundia</taxon>
        <taxon>Mariprofundales</taxon>
        <taxon>Mariprofundaceae</taxon>
        <taxon>Mariprofundus</taxon>
    </lineage>
</organism>
<protein>
    <submittedName>
        <fullName evidence="1">Uncharacterized protein</fullName>
    </submittedName>
</protein>
<gene>
    <name evidence="1" type="ORF">SPV1_06334</name>
</gene>
<sequence>MNVISCLKGAARNKVVDILENHHVMDGEFEHRLYACPNCNTLHERFYVHLEYDDGKAFEVAFRCGKCRTPLEVVDENVLVLERYACKSCGKRELERGAEMLWD</sequence>
<proteinExistence type="predicted"/>
<name>Q0EWQ4_9PROT</name>
<dbReference type="AlphaFoldDB" id="Q0EWQ4"/>
<dbReference type="Proteomes" id="UP000005297">
    <property type="component" value="Unassembled WGS sequence"/>
</dbReference>
<comment type="caution">
    <text evidence="1">The sequence shown here is derived from an EMBL/GenBank/DDBJ whole genome shotgun (WGS) entry which is preliminary data.</text>
</comment>
<accession>Q0EWQ4</accession>
<keyword evidence="2" id="KW-1185">Reference proteome</keyword>
<dbReference type="InParanoid" id="Q0EWQ4"/>
<evidence type="ECO:0000313" key="1">
    <source>
        <dbReference type="EMBL" id="EAU53735.1"/>
    </source>
</evidence>
<evidence type="ECO:0000313" key="2">
    <source>
        <dbReference type="Proteomes" id="UP000005297"/>
    </source>
</evidence>